<keyword evidence="2" id="KW-1185">Reference proteome</keyword>
<evidence type="ECO:0000313" key="2">
    <source>
        <dbReference type="Proteomes" id="UP000305451"/>
    </source>
</evidence>
<organism evidence="1 2">
    <name type="scientific">Marinicauda pacifica</name>
    <dbReference type="NCBI Taxonomy" id="1133559"/>
    <lineage>
        <taxon>Bacteria</taxon>
        <taxon>Pseudomonadati</taxon>
        <taxon>Pseudomonadota</taxon>
        <taxon>Alphaproteobacteria</taxon>
        <taxon>Maricaulales</taxon>
        <taxon>Maricaulaceae</taxon>
        <taxon>Marinicauda</taxon>
    </lineage>
</organism>
<accession>A0A4V3RZ93</accession>
<evidence type="ECO:0000313" key="1">
    <source>
        <dbReference type="EMBL" id="TGY93349.1"/>
    </source>
</evidence>
<sequence>MSGDIKIMYERATGLVVAKVAGRYEQSEAERQWSQIDLVCKANHTRFILFDARERDYDVDPSLAFAGFVRLAERAVGKTIATVHRDTHRDIGMAGMLAGESVWNEVRFFLDEEAARTWLCREARAGNSEPPAAAAYA</sequence>
<dbReference type="AlphaFoldDB" id="A0A4V3RZ93"/>
<evidence type="ECO:0008006" key="3">
    <source>
        <dbReference type="Google" id="ProtNLM"/>
    </source>
</evidence>
<dbReference type="Proteomes" id="UP000305451">
    <property type="component" value="Unassembled WGS sequence"/>
</dbReference>
<gene>
    <name evidence="1" type="ORF">E5162_09910</name>
</gene>
<proteinExistence type="predicted"/>
<reference evidence="1 2" key="1">
    <citation type="journal article" date="2013" name="Int. J. Syst. Evol. Microbiol.">
        <title>Marinicauda pacifica gen. nov., sp. nov., a prosthecate alphaproteobacterium of the family Hyphomonadaceae isolated from deep seawater.</title>
        <authorList>
            <person name="Zhang X.Y."/>
            <person name="Li G.W."/>
            <person name="Wang C.S."/>
            <person name="Zhang Y.J."/>
            <person name="Xu X.W."/>
            <person name="Li H."/>
            <person name="Liu A."/>
            <person name="Liu C."/>
            <person name="Xie B.B."/>
            <person name="Qin Q.L."/>
            <person name="Xu Z."/>
            <person name="Chen X.L."/>
            <person name="Zhou B.C."/>
            <person name="Zhang Y.Z."/>
        </authorList>
    </citation>
    <scope>NUCLEOTIDE SEQUENCE [LARGE SCALE GENOMIC DNA]</scope>
    <source>
        <strain evidence="1 2">P-1 km-3</strain>
    </source>
</reference>
<name>A0A4V3RZ93_9PROT</name>
<protein>
    <recommendedName>
        <fullName evidence="3">STAS/SEC14 domain-containing protein</fullName>
    </recommendedName>
</protein>
<dbReference type="RefSeq" id="WP_158291270.1">
    <property type="nucleotide sequence ID" value="NZ_BMEI01000002.1"/>
</dbReference>
<dbReference type="EMBL" id="SRXV01000002">
    <property type="protein sequence ID" value="TGY93349.1"/>
    <property type="molecule type" value="Genomic_DNA"/>
</dbReference>
<comment type="caution">
    <text evidence="1">The sequence shown here is derived from an EMBL/GenBank/DDBJ whole genome shotgun (WGS) entry which is preliminary data.</text>
</comment>